<evidence type="ECO:0000313" key="8">
    <source>
        <dbReference type="Proteomes" id="UP000187209"/>
    </source>
</evidence>
<sequence length="514" mass="59922">MTTAHRCDERNKSFQKQLGFNELRQDRENSAVQLRKQKRIQHLNKKRANFQADVLISEKMFFPPSLIEPQLLNFYPILNAEITPGIRLDHLVHIIKECQDSEIMVLALGSLKNVISKNREFPFGLVCNEELIRVLMQVLNSKNTQLIQQALWCVINFFADAPGNILDKFIDQGIIPSLCEIMKTNPSQDIIENCIWALGNLIGEGGKYRILTESFFLWRDFLHLAVSDNLSIRKVSVWALVNYVNNKPILSLTISTEILQILSSGLMSEDYEILKETCWICYFVTNNHNELVQYLFTYDYITRLEELLRNNNVKIQYPAAKIFGNISICGNEYCENILQRGFLQILGPLLTHPDNKMKKEVLFIFSNFLAGSKDMVLRILNHPCYKALFEYINNENLTLKKEAFWALSNAASCESVEVLIKLQELKLFPLLLQGFFHLDVNLLRSILDSLLNIFKVFRSYYEWDNWVNFVEDFSNYDGFDKIESLLSHPNHKIMEKAEELMRYKESRYSDIEYS</sequence>
<dbReference type="SUPFAM" id="SSF48371">
    <property type="entry name" value="ARM repeat"/>
    <property type="match status" value="1"/>
</dbReference>
<dbReference type="Pfam" id="PF00514">
    <property type="entry name" value="Arm"/>
    <property type="match status" value="1"/>
</dbReference>
<dbReference type="EMBL" id="MPUH01000335">
    <property type="protein sequence ID" value="OMJ82574.1"/>
    <property type="molecule type" value="Genomic_DNA"/>
</dbReference>
<keyword evidence="2 5" id="KW-0813">Transport</keyword>
<dbReference type="Gene3D" id="1.25.10.10">
    <property type="entry name" value="Leucine-rich Repeat Variant"/>
    <property type="match status" value="1"/>
</dbReference>
<reference evidence="7 8" key="1">
    <citation type="submission" date="2016-11" db="EMBL/GenBank/DDBJ databases">
        <title>The macronuclear genome of Stentor coeruleus: a giant cell with tiny introns.</title>
        <authorList>
            <person name="Slabodnick M."/>
            <person name="Ruby J.G."/>
            <person name="Reiff S.B."/>
            <person name="Swart E.C."/>
            <person name="Gosai S."/>
            <person name="Prabakaran S."/>
            <person name="Witkowska E."/>
            <person name="Larue G.E."/>
            <person name="Fisher S."/>
            <person name="Freeman R.M."/>
            <person name="Gunawardena J."/>
            <person name="Chu W."/>
            <person name="Stover N.A."/>
            <person name="Gregory B.D."/>
            <person name="Nowacki M."/>
            <person name="Derisi J."/>
            <person name="Roy S.W."/>
            <person name="Marshall W.F."/>
            <person name="Sood P."/>
        </authorList>
    </citation>
    <scope>NUCLEOTIDE SEQUENCE [LARGE SCALE GENOMIC DNA]</scope>
    <source>
        <strain evidence="7">WM001</strain>
    </source>
</reference>
<keyword evidence="3" id="KW-0677">Repeat</keyword>
<dbReference type="InterPro" id="IPR016024">
    <property type="entry name" value="ARM-type_fold"/>
</dbReference>
<evidence type="ECO:0000313" key="7">
    <source>
        <dbReference type="EMBL" id="OMJ82574.1"/>
    </source>
</evidence>
<evidence type="ECO:0000256" key="5">
    <source>
        <dbReference type="PIRNR" id="PIRNR005673"/>
    </source>
</evidence>
<dbReference type="InterPro" id="IPR000225">
    <property type="entry name" value="Armadillo"/>
</dbReference>
<dbReference type="InterPro" id="IPR036975">
    <property type="entry name" value="Importin-a_IBB_sf"/>
</dbReference>
<keyword evidence="8" id="KW-1185">Reference proteome</keyword>
<organism evidence="7 8">
    <name type="scientific">Stentor coeruleus</name>
    <dbReference type="NCBI Taxonomy" id="5963"/>
    <lineage>
        <taxon>Eukaryota</taxon>
        <taxon>Sar</taxon>
        <taxon>Alveolata</taxon>
        <taxon>Ciliophora</taxon>
        <taxon>Postciliodesmatophora</taxon>
        <taxon>Heterotrichea</taxon>
        <taxon>Heterotrichida</taxon>
        <taxon>Stentoridae</taxon>
        <taxon>Stentor</taxon>
    </lineage>
</organism>
<dbReference type="Gene3D" id="1.20.5.690">
    <property type="entry name" value="Importin-alpha, importin-beta-binding domain"/>
    <property type="match status" value="1"/>
</dbReference>
<dbReference type="OrthoDB" id="26248at2759"/>
<dbReference type="Pfam" id="PF01749">
    <property type="entry name" value="IBB"/>
    <property type="match status" value="1"/>
</dbReference>
<comment type="caution">
    <text evidence="7">The sequence shown here is derived from an EMBL/GenBank/DDBJ whole genome shotgun (WGS) entry which is preliminary data.</text>
</comment>
<protein>
    <recommendedName>
        <fullName evidence="5">Importin subunit alpha</fullName>
    </recommendedName>
</protein>
<evidence type="ECO:0000256" key="1">
    <source>
        <dbReference type="ARBA" id="ARBA00010394"/>
    </source>
</evidence>
<dbReference type="AlphaFoldDB" id="A0A1R2C0N8"/>
<dbReference type="PIRSF" id="PIRSF005673">
    <property type="entry name" value="Importin_alpha"/>
    <property type="match status" value="1"/>
</dbReference>
<proteinExistence type="inferred from homology"/>
<dbReference type="Proteomes" id="UP000187209">
    <property type="component" value="Unassembled WGS sequence"/>
</dbReference>
<dbReference type="SMART" id="SM00185">
    <property type="entry name" value="ARM"/>
    <property type="match status" value="5"/>
</dbReference>
<dbReference type="InterPro" id="IPR002652">
    <property type="entry name" value="Importin-a_IBB"/>
</dbReference>
<evidence type="ECO:0000259" key="6">
    <source>
        <dbReference type="PROSITE" id="PS51214"/>
    </source>
</evidence>
<evidence type="ECO:0000256" key="3">
    <source>
        <dbReference type="ARBA" id="ARBA00022737"/>
    </source>
</evidence>
<dbReference type="InterPro" id="IPR024931">
    <property type="entry name" value="Importin_alpha"/>
</dbReference>
<accession>A0A1R2C0N8</accession>
<dbReference type="GO" id="GO:0061608">
    <property type="term" value="F:nuclear import signal receptor activity"/>
    <property type="evidence" value="ECO:0007669"/>
    <property type="project" value="InterPro"/>
</dbReference>
<dbReference type="PROSITE" id="PS51214">
    <property type="entry name" value="IBB"/>
    <property type="match status" value="1"/>
</dbReference>
<keyword evidence="4 5" id="KW-0653">Protein transport</keyword>
<gene>
    <name evidence="7" type="ORF">SteCoe_16682</name>
</gene>
<feature type="domain" description="IBB" evidence="6">
    <location>
        <begin position="1"/>
        <end position="56"/>
    </location>
</feature>
<name>A0A1R2C0N8_9CILI</name>
<evidence type="ECO:0000256" key="2">
    <source>
        <dbReference type="ARBA" id="ARBA00022448"/>
    </source>
</evidence>
<evidence type="ECO:0000256" key="4">
    <source>
        <dbReference type="ARBA" id="ARBA00022927"/>
    </source>
</evidence>
<dbReference type="GO" id="GO:0006606">
    <property type="term" value="P:protein import into nucleus"/>
    <property type="evidence" value="ECO:0007669"/>
    <property type="project" value="InterPro"/>
</dbReference>
<comment type="similarity">
    <text evidence="1 5">Belongs to the importin alpha family.</text>
</comment>
<dbReference type="GO" id="GO:0005737">
    <property type="term" value="C:cytoplasm"/>
    <property type="evidence" value="ECO:0007669"/>
    <property type="project" value="InterPro"/>
</dbReference>
<dbReference type="PANTHER" id="PTHR23316">
    <property type="entry name" value="IMPORTIN ALPHA"/>
    <property type="match status" value="1"/>
</dbReference>
<dbReference type="InterPro" id="IPR011989">
    <property type="entry name" value="ARM-like"/>
</dbReference>